<accession>A0A4Y6V679</accession>
<feature type="domain" description="DUF7673" evidence="1">
    <location>
        <begin position="17"/>
        <end position="95"/>
    </location>
</feature>
<evidence type="ECO:0000313" key="2">
    <source>
        <dbReference type="EMBL" id="QDH25569.1"/>
    </source>
</evidence>
<protein>
    <recommendedName>
        <fullName evidence="1">DUF7673 domain-containing protein</fullName>
    </recommendedName>
</protein>
<reference evidence="2 3" key="1">
    <citation type="submission" date="2018-09" db="EMBL/GenBank/DDBJ databases">
        <title>The complete genome sequence of Neokomagataea tanensis NBRC 106556(T).</title>
        <authorList>
            <person name="Chua K.-O."/>
            <person name="See-Too W.-S."/>
            <person name="Hong K.-W."/>
            <person name="Yin W.-F."/>
            <person name="Chan K.-G."/>
        </authorList>
    </citation>
    <scope>NUCLEOTIDE SEQUENCE [LARGE SCALE GENOMIC DNA]</scope>
    <source>
        <strain evidence="3">AH13 \ NBRC 106556</strain>
    </source>
</reference>
<evidence type="ECO:0000259" key="1">
    <source>
        <dbReference type="Pfam" id="PF24720"/>
    </source>
</evidence>
<sequence length="103" mass="12338">MEITKMNTDYDYNEVMDSFEALLKQARYDSGSSVKIRNFLFSIWKDEPFQISFMAYLDTNNTNHVLNVLNWHIKNQFSFPSDFEYADEMRALVVREYERRGEA</sequence>
<proteinExistence type="predicted"/>
<dbReference type="KEGG" id="ntn:D5366_10465"/>
<name>A0A4Y6V679_9PROT</name>
<dbReference type="InterPro" id="IPR056090">
    <property type="entry name" value="DUF7673"/>
</dbReference>
<dbReference type="Pfam" id="PF24720">
    <property type="entry name" value="DUF7673"/>
    <property type="match status" value="1"/>
</dbReference>
<dbReference type="Proteomes" id="UP000317214">
    <property type="component" value="Chromosome"/>
</dbReference>
<evidence type="ECO:0000313" key="3">
    <source>
        <dbReference type="Proteomes" id="UP000317214"/>
    </source>
</evidence>
<gene>
    <name evidence="2" type="ORF">D5366_10465</name>
</gene>
<dbReference type="AlphaFoldDB" id="A0A4Y6V679"/>
<keyword evidence="3" id="KW-1185">Reference proteome</keyword>
<dbReference type="EMBL" id="CP032485">
    <property type="protein sequence ID" value="QDH25569.1"/>
    <property type="molecule type" value="Genomic_DNA"/>
</dbReference>
<organism evidence="2 3">
    <name type="scientific">Neokomagataea tanensis</name>
    <dbReference type="NCBI Taxonomy" id="661191"/>
    <lineage>
        <taxon>Bacteria</taxon>
        <taxon>Pseudomonadati</taxon>
        <taxon>Pseudomonadota</taxon>
        <taxon>Alphaproteobacteria</taxon>
        <taxon>Acetobacterales</taxon>
        <taxon>Acetobacteraceae</taxon>
        <taxon>Neokomagataea</taxon>
    </lineage>
</organism>